<evidence type="ECO:0000259" key="2">
    <source>
        <dbReference type="Pfam" id="PF06724"/>
    </source>
</evidence>
<proteinExistence type="predicted"/>
<feature type="transmembrane region" description="Helical" evidence="1">
    <location>
        <begin position="27"/>
        <end position="48"/>
    </location>
</feature>
<evidence type="ECO:0000313" key="4">
    <source>
        <dbReference type="Proteomes" id="UP000474967"/>
    </source>
</evidence>
<feature type="domain" description="DUF1206" evidence="2">
    <location>
        <begin position="24"/>
        <end position="89"/>
    </location>
</feature>
<feature type="transmembrane region" description="Helical" evidence="1">
    <location>
        <begin position="110"/>
        <end position="129"/>
    </location>
</feature>
<feature type="domain" description="DUF1206" evidence="2">
    <location>
        <begin position="196"/>
        <end position="263"/>
    </location>
</feature>
<reference evidence="3 4" key="1">
    <citation type="journal article" date="2014" name="J. Microbiol.">
        <title>Diaminobutyricibacter tongyongensis gen. nov., sp. nov. and Homoserinibacter gongjuensis gen. nov., sp. nov. belong to the family Microbacteriaceae.</title>
        <authorList>
            <person name="Kim S.J."/>
            <person name="Ahn J.H."/>
            <person name="Weon H.Y."/>
            <person name="Hamada M."/>
            <person name="Suzuki K."/>
            <person name="Kwon S.W."/>
        </authorList>
    </citation>
    <scope>NUCLEOTIDE SEQUENCE [LARGE SCALE GENOMIC DNA]</scope>
    <source>
        <strain evidence="3 4">NBRC 108724</strain>
    </source>
</reference>
<comment type="caution">
    <text evidence="3">The sequence shown here is derived from an EMBL/GenBank/DDBJ whole genome shotgun (WGS) entry which is preliminary data.</text>
</comment>
<dbReference type="EMBL" id="JAAGWY010000004">
    <property type="protein sequence ID" value="NEN07427.1"/>
    <property type="molecule type" value="Genomic_DNA"/>
</dbReference>
<feature type="transmembrane region" description="Helical" evidence="1">
    <location>
        <begin position="237"/>
        <end position="260"/>
    </location>
</feature>
<organism evidence="3 4">
    <name type="scientific">Leifsonia tongyongensis</name>
    <dbReference type="NCBI Taxonomy" id="1268043"/>
    <lineage>
        <taxon>Bacteria</taxon>
        <taxon>Bacillati</taxon>
        <taxon>Actinomycetota</taxon>
        <taxon>Actinomycetes</taxon>
        <taxon>Micrococcales</taxon>
        <taxon>Microbacteriaceae</taxon>
        <taxon>Leifsonia</taxon>
    </lineage>
</organism>
<sequence length="267" mass="27236">MTTEVKGAARSAENNPAVQALARVGNVAVGVVHILIGGIGISLAFGASGEADQSGAFQQLMKTPGGVFILWVVVVGLLALGLWEVLETILAPGADPKRRWATRLKEGGKAIVYFALAWLGFVIATGGSASSNSSNTSMTAKILAAPGGVFLLVLIGLGVIAIGVYYIVRGARKTFARDIQTPSGAVGDATITLGVVGYISKGIALGIVGILVVVAAVTTDPQKASGLDGALVTLRGLPFGPVILFAVSLGLIAYGVYYCVKAFVVRL</sequence>
<dbReference type="InterPro" id="IPR009597">
    <property type="entry name" value="DUF1206"/>
</dbReference>
<evidence type="ECO:0000313" key="3">
    <source>
        <dbReference type="EMBL" id="NEN07427.1"/>
    </source>
</evidence>
<keyword evidence="1" id="KW-0812">Transmembrane</keyword>
<accession>A0A6L9Y1Z5</accession>
<feature type="transmembrane region" description="Helical" evidence="1">
    <location>
        <begin position="189"/>
        <end position="217"/>
    </location>
</feature>
<feature type="transmembrane region" description="Helical" evidence="1">
    <location>
        <begin position="68"/>
        <end position="90"/>
    </location>
</feature>
<feature type="domain" description="DUF1206" evidence="2">
    <location>
        <begin position="108"/>
        <end position="172"/>
    </location>
</feature>
<dbReference type="AlphaFoldDB" id="A0A6L9Y1Z5"/>
<keyword evidence="4" id="KW-1185">Reference proteome</keyword>
<keyword evidence="1" id="KW-1133">Transmembrane helix</keyword>
<dbReference type="RefSeq" id="WP_163290884.1">
    <property type="nucleotide sequence ID" value="NZ_JAAGWY010000004.1"/>
</dbReference>
<gene>
    <name evidence="3" type="ORF">G3T36_16325</name>
</gene>
<protein>
    <submittedName>
        <fullName evidence="3">DUF1206 domain-containing protein</fullName>
    </submittedName>
</protein>
<keyword evidence="1" id="KW-0472">Membrane</keyword>
<name>A0A6L9Y1Z5_9MICO</name>
<evidence type="ECO:0000256" key="1">
    <source>
        <dbReference type="SAM" id="Phobius"/>
    </source>
</evidence>
<dbReference type="Proteomes" id="UP000474967">
    <property type="component" value="Unassembled WGS sequence"/>
</dbReference>
<dbReference type="Pfam" id="PF06724">
    <property type="entry name" value="DUF1206"/>
    <property type="match status" value="3"/>
</dbReference>
<feature type="transmembrane region" description="Helical" evidence="1">
    <location>
        <begin position="149"/>
        <end position="168"/>
    </location>
</feature>